<dbReference type="AlphaFoldDB" id="A0A918IGA1"/>
<keyword evidence="3" id="KW-1185">Reference proteome</keyword>
<proteinExistence type="predicted"/>
<feature type="region of interest" description="Disordered" evidence="1">
    <location>
        <begin position="1"/>
        <end position="58"/>
    </location>
</feature>
<dbReference type="Proteomes" id="UP000618795">
    <property type="component" value="Unassembled WGS sequence"/>
</dbReference>
<dbReference type="RefSeq" id="WP_191876843.1">
    <property type="nucleotide sequence ID" value="NZ_BMTD01000016.1"/>
</dbReference>
<reference evidence="2" key="1">
    <citation type="journal article" date="2014" name="Int. J. Syst. Evol. Microbiol.">
        <title>Complete genome sequence of Corynebacterium casei LMG S-19264T (=DSM 44701T), isolated from a smear-ripened cheese.</title>
        <authorList>
            <consortium name="US DOE Joint Genome Institute (JGI-PGF)"/>
            <person name="Walter F."/>
            <person name="Albersmeier A."/>
            <person name="Kalinowski J."/>
            <person name="Ruckert C."/>
        </authorList>
    </citation>
    <scope>NUCLEOTIDE SEQUENCE</scope>
    <source>
        <strain evidence="2">JCM 4369</strain>
    </source>
</reference>
<comment type="caution">
    <text evidence="2">The sequence shown here is derived from an EMBL/GenBank/DDBJ whole genome shotgun (WGS) entry which is preliminary data.</text>
</comment>
<feature type="compositionally biased region" description="Acidic residues" evidence="1">
    <location>
        <begin position="30"/>
        <end position="44"/>
    </location>
</feature>
<evidence type="ECO:0000313" key="2">
    <source>
        <dbReference type="EMBL" id="GGV14122.1"/>
    </source>
</evidence>
<reference evidence="2" key="2">
    <citation type="submission" date="2020-09" db="EMBL/GenBank/DDBJ databases">
        <authorList>
            <person name="Sun Q."/>
            <person name="Ohkuma M."/>
        </authorList>
    </citation>
    <scope>NUCLEOTIDE SEQUENCE</scope>
    <source>
        <strain evidence="2">JCM 4369</strain>
    </source>
</reference>
<protein>
    <submittedName>
        <fullName evidence="2">Uncharacterized protein</fullName>
    </submittedName>
</protein>
<evidence type="ECO:0000256" key="1">
    <source>
        <dbReference type="SAM" id="MobiDB-lite"/>
    </source>
</evidence>
<dbReference type="EMBL" id="BMTD01000016">
    <property type="protein sequence ID" value="GGV14122.1"/>
    <property type="molecule type" value="Genomic_DNA"/>
</dbReference>
<name>A0A918IGA1_9ACTN</name>
<sequence>MTAPQEPEPDRDNGPVPRDMPDQQAGAGEDPWEVTPDEQPEDDAVPAADAPDADEPTA</sequence>
<evidence type="ECO:0000313" key="3">
    <source>
        <dbReference type="Proteomes" id="UP000618795"/>
    </source>
</evidence>
<organism evidence="2 3">
    <name type="scientific">Streptomyces filipinensis</name>
    <dbReference type="NCBI Taxonomy" id="66887"/>
    <lineage>
        <taxon>Bacteria</taxon>
        <taxon>Bacillati</taxon>
        <taxon>Actinomycetota</taxon>
        <taxon>Actinomycetes</taxon>
        <taxon>Kitasatosporales</taxon>
        <taxon>Streptomycetaceae</taxon>
        <taxon>Streptomyces</taxon>
    </lineage>
</organism>
<accession>A0A918IGA1</accession>
<gene>
    <name evidence="2" type="ORF">GCM10010260_61560</name>
</gene>